<dbReference type="AlphaFoldDB" id="D7E2X8"/>
<evidence type="ECO:0000256" key="3">
    <source>
        <dbReference type="ARBA" id="ARBA00022676"/>
    </source>
</evidence>
<dbReference type="GO" id="GO:0004044">
    <property type="term" value="F:amidophosphoribosyltransferase activity"/>
    <property type="evidence" value="ECO:0007669"/>
    <property type="project" value="UniProtKB-UniRule"/>
</dbReference>
<dbReference type="InterPro" id="IPR035584">
    <property type="entry name" value="PurF_N"/>
</dbReference>
<evidence type="ECO:0000256" key="4">
    <source>
        <dbReference type="ARBA" id="ARBA00022679"/>
    </source>
</evidence>
<keyword evidence="7" id="KW-0004">4Fe-4S</keyword>
<evidence type="ECO:0000256" key="6">
    <source>
        <dbReference type="ARBA" id="ARBA00022962"/>
    </source>
</evidence>
<feature type="binding site" evidence="7 10">
    <location>
        <position position="377"/>
    </location>
    <ligand>
        <name>Mg(2+)</name>
        <dbReference type="ChEBI" id="CHEBI:18420"/>
    </ligand>
</feature>
<dbReference type="Gene3D" id="3.60.20.10">
    <property type="entry name" value="Glutamine Phosphoribosylpyrophosphate, subunit 1, domain 1"/>
    <property type="match status" value="1"/>
</dbReference>
<dbReference type="EMBL" id="CP002059">
    <property type="protein sequence ID" value="ADI65046.1"/>
    <property type="molecule type" value="Genomic_DNA"/>
</dbReference>
<evidence type="ECO:0000256" key="12">
    <source>
        <dbReference type="SAM" id="MobiDB-lite"/>
    </source>
</evidence>
<sequence>MIPHHPVTLDQSINSHENHHDKPEEACGVFGIYAPEKDVAKLTYFGLYALQHRGQESAGIATFEGKHVHLHKDMGLVSQVFNESILEDLPGNIAVGHTRYSTTGSSRKVNAQPAVVDTRLGKLALAHNGNLVNTIQLREELLKSNFNLVTSTDSEMIAYVIAEEVNAGAEWLEGSIRAFHRCQGAFSLVIGTPDGVMGVRDPNGIRPLVIGTLDSSPVRYVLASETCGLDIIGAEYLRDVEPGELVWITENGLASFPWNQQPQRKLCIFEMIYFARPDSLMHNETLYSYRMRLGRRLAEESPIEADIVFGVPDSGIPAAIGFSQTSGIAYGEGLIKNRYVGRTFIQPTQSMRETGIKMKLNPLKDVLFSKRVVIIDDSIVRGTTSRKLVKALRDAGAAEVHMRISSPPVTHPCFYGIDTDTQDQLIAATKSVAEITRQLEVDTLAYLSWEGMLVTTKEDTNSFCSACFTGDYPVPIPEQVKRSKLILEKAVV</sequence>
<comment type="function">
    <text evidence="7">Catalyzes the formation of phosphoribosylamine from phosphoribosylpyrophosphate (PRPP) and glutamine.</text>
</comment>
<dbReference type="InterPro" id="IPR029057">
    <property type="entry name" value="PRTase-like"/>
</dbReference>
<dbReference type="CDD" id="cd00715">
    <property type="entry name" value="GPATase_N"/>
    <property type="match status" value="1"/>
</dbReference>
<dbReference type="PIRSF" id="PIRSF000485">
    <property type="entry name" value="Amd_phspho_trans"/>
    <property type="match status" value="1"/>
</dbReference>
<keyword evidence="6 7" id="KW-0315">Glutamine amidotransferase</keyword>
<dbReference type="GO" id="GO:0051539">
    <property type="term" value="F:4 iron, 4 sulfur cluster binding"/>
    <property type="evidence" value="ECO:0007669"/>
    <property type="project" value="UniProtKB-KW"/>
</dbReference>
<evidence type="ECO:0000256" key="1">
    <source>
        <dbReference type="ARBA" id="ARBA00005209"/>
    </source>
</evidence>
<gene>
    <name evidence="7" type="primary">purF</name>
    <name evidence="14" type="ordered locus">Aazo_3396</name>
</gene>
<feature type="binding site" evidence="7 10">
    <location>
        <position position="314"/>
    </location>
    <ligand>
        <name>Mg(2+)</name>
        <dbReference type="ChEBI" id="CHEBI:18420"/>
    </ligand>
</feature>
<evidence type="ECO:0000256" key="7">
    <source>
        <dbReference type="HAMAP-Rule" id="MF_01931"/>
    </source>
</evidence>
<keyword evidence="4 7" id="KW-0808">Transferase</keyword>
<dbReference type="OrthoDB" id="9801213at2"/>
<evidence type="ECO:0000256" key="5">
    <source>
        <dbReference type="ARBA" id="ARBA00022755"/>
    </source>
</evidence>
<dbReference type="MEROPS" id="C44.001"/>
<feature type="active site" description="Nucleophile" evidence="7 9">
    <location>
        <position position="27"/>
    </location>
</feature>
<keyword evidence="7 11" id="KW-0408">Iron</keyword>
<dbReference type="Proteomes" id="UP000001511">
    <property type="component" value="Chromosome"/>
</dbReference>
<dbReference type="KEGG" id="naz:Aazo_3396"/>
<dbReference type="eggNOG" id="COG0034">
    <property type="taxonomic scope" value="Bacteria"/>
</dbReference>
<dbReference type="GO" id="GO:0006189">
    <property type="term" value="P:'de novo' IMP biosynthetic process"/>
    <property type="evidence" value="ECO:0007669"/>
    <property type="project" value="UniProtKB-UniRule"/>
</dbReference>
<evidence type="ECO:0000259" key="13">
    <source>
        <dbReference type="PROSITE" id="PS51278"/>
    </source>
</evidence>
<feature type="binding site" evidence="7 11">
    <location>
        <position position="464"/>
    </location>
    <ligand>
        <name>[4Fe-4S] cluster</name>
        <dbReference type="ChEBI" id="CHEBI:49883"/>
    </ligand>
</feature>
<accession>D7E2X8</accession>
<feature type="binding site" evidence="7 11">
    <location>
        <position position="413"/>
    </location>
    <ligand>
        <name>[4Fe-4S] cluster</name>
        <dbReference type="ChEBI" id="CHEBI:49883"/>
    </ligand>
</feature>
<evidence type="ECO:0000313" key="15">
    <source>
        <dbReference type="Proteomes" id="UP000001511"/>
    </source>
</evidence>
<dbReference type="InterPro" id="IPR005854">
    <property type="entry name" value="PurF"/>
</dbReference>
<dbReference type="CDD" id="cd06223">
    <property type="entry name" value="PRTases_typeI"/>
    <property type="match status" value="1"/>
</dbReference>
<evidence type="ECO:0000256" key="10">
    <source>
        <dbReference type="PIRSR" id="PIRSR000485-2"/>
    </source>
</evidence>
<name>D7E2X8_NOSA0</name>
<comment type="similarity">
    <text evidence="2 7 8">In the C-terminal section; belongs to the purine/pyrimidine phosphoribosyltransferase family.</text>
</comment>
<dbReference type="SUPFAM" id="SSF56235">
    <property type="entry name" value="N-terminal nucleophile aminohydrolases (Ntn hydrolases)"/>
    <property type="match status" value="1"/>
</dbReference>
<dbReference type="InterPro" id="IPR017932">
    <property type="entry name" value="GATase_2_dom"/>
</dbReference>
<evidence type="ECO:0000256" key="2">
    <source>
        <dbReference type="ARBA" id="ARBA00010138"/>
    </source>
</evidence>
<keyword evidence="3 7" id="KW-0328">Glycosyltransferase</keyword>
<feature type="region of interest" description="Disordered" evidence="12">
    <location>
        <begin position="1"/>
        <end position="21"/>
    </location>
</feature>
<dbReference type="Pfam" id="PF13522">
    <property type="entry name" value="GATase_6"/>
    <property type="match status" value="1"/>
</dbReference>
<protein>
    <recommendedName>
        <fullName evidence="7">Amidophosphoribosyltransferase</fullName>
        <shortName evidence="7">ATase</shortName>
        <ecNumber evidence="7">2.4.2.14</ecNumber>
    </recommendedName>
    <alternativeName>
        <fullName evidence="7">Glutamine phosphoribosylpyrophosphate amidotransferase</fullName>
        <shortName evidence="7">GPATase</shortName>
    </alternativeName>
</protein>
<keyword evidence="5 7" id="KW-0658">Purine biosynthesis</keyword>
<organism evidence="14 15">
    <name type="scientific">Nostoc azollae (strain 0708)</name>
    <name type="common">Anabaena azollae (strain 0708)</name>
    <dbReference type="NCBI Taxonomy" id="551115"/>
    <lineage>
        <taxon>Bacteria</taxon>
        <taxon>Bacillati</taxon>
        <taxon>Cyanobacteriota</taxon>
        <taxon>Cyanophyceae</taxon>
        <taxon>Nostocales</taxon>
        <taxon>Nostocaceae</taxon>
        <taxon>Trichormus</taxon>
    </lineage>
</organism>
<dbReference type="UniPathway" id="UPA00074">
    <property type="reaction ID" value="UER00124"/>
</dbReference>
<dbReference type="HAMAP" id="MF_01931">
    <property type="entry name" value="PurF"/>
    <property type="match status" value="1"/>
</dbReference>
<reference evidence="14 15" key="1">
    <citation type="journal article" date="2010" name="PLoS ONE">
        <title>Genome erosion in a nitrogen-fixing vertically transmitted endosymbiotic multicellular cyanobacterium.</title>
        <authorList>
            <person name="Ran L."/>
            <person name="Larsson J."/>
            <person name="Vigil-Stenman T."/>
            <person name="Nylander J.A."/>
            <person name="Ininbergs K."/>
            <person name="Zheng W.W."/>
            <person name="Lapidus A."/>
            <person name="Lowry S."/>
            <person name="Haselkorn R."/>
            <person name="Bergman B."/>
        </authorList>
    </citation>
    <scope>NUCLEOTIDE SEQUENCE [LARGE SCALE GENOMIC DNA]</scope>
    <source>
        <strain evidence="14 15">0708</strain>
    </source>
</reference>
<dbReference type="PROSITE" id="PS51278">
    <property type="entry name" value="GATASE_TYPE_2"/>
    <property type="match status" value="1"/>
</dbReference>
<dbReference type="STRING" id="551115.Aazo_3396"/>
<evidence type="ECO:0000256" key="9">
    <source>
        <dbReference type="PIRSR" id="PIRSR000485-1"/>
    </source>
</evidence>
<dbReference type="RefSeq" id="WP_013192060.1">
    <property type="nucleotide sequence ID" value="NC_014248.1"/>
</dbReference>
<proteinExistence type="inferred from homology"/>
<evidence type="ECO:0000256" key="8">
    <source>
        <dbReference type="PIRNR" id="PIRNR000485"/>
    </source>
</evidence>
<dbReference type="GO" id="GO:0009113">
    <property type="term" value="P:purine nucleobase biosynthetic process"/>
    <property type="evidence" value="ECO:0007669"/>
    <property type="project" value="UniProtKB-UniRule"/>
</dbReference>
<keyword evidence="7 10" id="KW-0479">Metal-binding</keyword>
<comment type="cofactor">
    <cofactor evidence="7 10">
        <name>Mg(2+)</name>
        <dbReference type="ChEBI" id="CHEBI:18420"/>
    </cofactor>
    <text evidence="7 10">Binds 1 Mg(2+) ion per subunit.</text>
</comment>
<dbReference type="Gene3D" id="3.40.50.2020">
    <property type="match status" value="1"/>
</dbReference>
<dbReference type="NCBIfam" id="TIGR01134">
    <property type="entry name" value="purF"/>
    <property type="match status" value="1"/>
</dbReference>
<feature type="domain" description="Glutamine amidotransferase type-2" evidence="13">
    <location>
        <begin position="27"/>
        <end position="251"/>
    </location>
</feature>
<feature type="binding site" evidence="7 10">
    <location>
        <position position="376"/>
    </location>
    <ligand>
        <name>Mg(2+)</name>
        <dbReference type="ChEBI" id="CHEBI:18420"/>
    </ligand>
</feature>
<keyword evidence="15" id="KW-1185">Reference proteome</keyword>
<dbReference type="SUPFAM" id="SSF53271">
    <property type="entry name" value="PRTase-like"/>
    <property type="match status" value="1"/>
</dbReference>
<feature type="binding site" evidence="7 11">
    <location>
        <position position="467"/>
    </location>
    <ligand>
        <name>[4Fe-4S] cluster</name>
        <dbReference type="ChEBI" id="CHEBI:49883"/>
    </ligand>
</feature>
<dbReference type="HOGENOM" id="CLU_022389_3_1_3"/>
<comment type="pathway">
    <text evidence="1 7 8">Purine metabolism; IMP biosynthesis via de novo pathway; N(1)-(5-phospho-D-ribosyl)glycinamide from 5-phospho-alpha-D-ribose 1-diphosphate: step 1/2.</text>
</comment>
<dbReference type="GO" id="GO:0000287">
    <property type="term" value="F:magnesium ion binding"/>
    <property type="evidence" value="ECO:0007669"/>
    <property type="project" value="UniProtKB-UniRule"/>
</dbReference>
<comment type="catalytic activity">
    <reaction evidence="7 8">
        <text>5-phospho-beta-D-ribosylamine + L-glutamate + diphosphate = 5-phospho-alpha-D-ribose 1-diphosphate + L-glutamine + H2O</text>
        <dbReference type="Rhea" id="RHEA:14905"/>
        <dbReference type="ChEBI" id="CHEBI:15377"/>
        <dbReference type="ChEBI" id="CHEBI:29985"/>
        <dbReference type="ChEBI" id="CHEBI:33019"/>
        <dbReference type="ChEBI" id="CHEBI:58017"/>
        <dbReference type="ChEBI" id="CHEBI:58359"/>
        <dbReference type="ChEBI" id="CHEBI:58681"/>
        <dbReference type="EC" id="2.4.2.14"/>
    </reaction>
</comment>
<dbReference type="EC" id="2.4.2.14" evidence="7"/>
<keyword evidence="7 10" id="KW-0460">Magnesium</keyword>
<keyword evidence="7 11" id="KW-0411">Iron-sulfur</keyword>
<evidence type="ECO:0000313" key="14">
    <source>
        <dbReference type="EMBL" id="ADI65046.1"/>
    </source>
</evidence>
<dbReference type="InterPro" id="IPR029055">
    <property type="entry name" value="Ntn_hydrolases_N"/>
</dbReference>
<dbReference type="InterPro" id="IPR000836">
    <property type="entry name" value="PRTase_dom"/>
</dbReference>
<comment type="cofactor">
    <cofactor evidence="7 11">
        <name>[4Fe-4S] cluster</name>
        <dbReference type="ChEBI" id="CHEBI:49883"/>
    </cofactor>
    <text evidence="7 11">Binds 1 [4Fe-4S] cluster per subunit.</text>
</comment>
<feature type="binding site" evidence="7 11">
    <location>
        <position position="267"/>
    </location>
    <ligand>
        <name>[4Fe-4S] cluster</name>
        <dbReference type="ChEBI" id="CHEBI:49883"/>
    </ligand>
</feature>
<dbReference type="PANTHER" id="PTHR11907">
    <property type="entry name" value="AMIDOPHOSPHORIBOSYLTRANSFERASE"/>
    <property type="match status" value="1"/>
</dbReference>
<evidence type="ECO:0000256" key="11">
    <source>
        <dbReference type="PIRSR" id="PIRSR000485-3"/>
    </source>
</evidence>